<evidence type="ECO:0000259" key="7">
    <source>
        <dbReference type="SMART" id="SM00861"/>
    </source>
</evidence>
<dbReference type="SMART" id="SM00861">
    <property type="entry name" value="Transket_pyr"/>
    <property type="match status" value="1"/>
</dbReference>
<keyword evidence="9" id="KW-1185">Reference proteome</keyword>
<dbReference type="InterPro" id="IPR031717">
    <property type="entry name" value="ODO-1/KGD_C"/>
</dbReference>
<dbReference type="InParanoid" id="Q0F240"/>
<evidence type="ECO:0000256" key="6">
    <source>
        <dbReference type="ARBA" id="ARBA00023052"/>
    </source>
</evidence>
<evidence type="ECO:0000256" key="1">
    <source>
        <dbReference type="ARBA" id="ARBA00001964"/>
    </source>
</evidence>
<dbReference type="InterPro" id="IPR001017">
    <property type="entry name" value="DH_E1"/>
</dbReference>
<gene>
    <name evidence="8" type="ORF">SPV1_02142</name>
</gene>
<comment type="caution">
    <text evidence="8">The sequence shown here is derived from an EMBL/GenBank/DDBJ whole genome shotgun (WGS) entry which is preliminary data.</text>
</comment>
<dbReference type="NCBIfam" id="NF008907">
    <property type="entry name" value="PRK12270.1"/>
    <property type="match status" value="1"/>
</dbReference>
<dbReference type="GO" id="GO:0006099">
    <property type="term" value="P:tricarboxylic acid cycle"/>
    <property type="evidence" value="ECO:0007669"/>
    <property type="project" value="TreeGrafter"/>
</dbReference>
<dbReference type="Gene3D" id="1.10.287.1150">
    <property type="entry name" value="TPP helical domain"/>
    <property type="match status" value="1"/>
</dbReference>
<organism evidence="8 9">
    <name type="scientific">Mariprofundus ferrooxydans PV-1</name>
    <dbReference type="NCBI Taxonomy" id="314345"/>
    <lineage>
        <taxon>Bacteria</taxon>
        <taxon>Pseudomonadati</taxon>
        <taxon>Pseudomonadota</taxon>
        <taxon>Candidatius Mariprofundia</taxon>
        <taxon>Mariprofundales</taxon>
        <taxon>Mariprofundaceae</taxon>
        <taxon>Mariprofundus</taxon>
    </lineage>
</organism>
<evidence type="ECO:0000256" key="4">
    <source>
        <dbReference type="ARBA" id="ARBA00012280"/>
    </source>
</evidence>
<dbReference type="GO" id="GO:0030976">
    <property type="term" value="F:thiamine pyrophosphate binding"/>
    <property type="evidence" value="ECO:0007669"/>
    <property type="project" value="InterPro"/>
</dbReference>
<dbReference type="Pfam" id="PF16078">
    <property type="entry name" value="2-oxogl_dehyd_N"/>
    <property type="match status" value="1"/>
</dbReference>
<keyword evidence="6" id="KW-0786">Thiamine pyrophosphate</keyword>
<dbReference type="InterPro" id="IPR029061">
    <property type="entry name" value="THDP-binding"/>
</dbReference>
<dbReference type="Gene3D" id="3.40.50.970">
    <property type="match status" value="1"/>
</dbReference>
<dbReference type="PANTHER" id="PTHR23152:SF4">
    <property type="entry name" value="2-OXOADIPATE DEHYDROGENASE COMPLEX COMPONENT E1"/>
    <property type="match status" value="1"/>
</dbReference>
<comment type="similarity">
    <text evidence="3">Belongs to the alpha-ketoglutarate dehydrogenase family.</text>
</comment>
<proteinExistence type="inferred from homology"/>
<protein>
    <recommendedName>
        <fullName evidence="4">oxoglutarate dehydrogenase (succinyl-transferring)</fullName>
        <ecNumber evidence="4">1.2.4.2</ecNumber>
    </recommendedName>
</protein>
<dbReference type="Gene3D" id="3.40.50.11610">
    <property type="entry name" value="Multifunctional 2-oxoglutarate metabolism enzyme, C-terminal domain"/>
    <property type="match status" value="1"/>
</dbReference>
<evidence type="ECO:0000313" key="9">
    <source>
        <dbReference type="Proteomes" id="UP000005297"/>
    </source>
</evidence>
<dbReference type="FunCoup" id="Q0F240">
    <property type="interactions" value="470"/>
</dbReference>
<dbReference type="InterPro" id="IPR005475">
    <property type="entry name" value="Transketolase-like_Pyr-bd"/>
</dbReference>
<dbReference type="AlphaFoldDB" id="Q0F240"/>
<dbReference type="NCBIfam" id="NF006914">
    <property type="entry name" value="PRK09404.1"/>
    <property type="match status" value="1"/>
</dbReference>
<evidence type="ECO:0000256" key="2">
    <source>
        <dbReference type="ARBA" id="ARBA00003906"/>
    </source>
</evidence>
<dbReference type="Proteomes" id="UP000005297">
    <property type="component" value="Unassembled WGS sequence"/>
</dbReference>
<dbReference type="PIRSF" id="PIRSF000157">
    <property type="entry name" value="Oxoglu_dh_E1"/>
    <property type="match status" value="1"/>
</dbReference>
<evidence type="ECO:0000256" key="3">
    <source>
        <dbReference type="ARBA" id="ARBA00006936"/>
    </source>
</evidence>
<feature type="domain" description="Transketolase-like pyrimidine-binding" evidence="7">
    <location>
        <begin position="592"/>
        <end position="786"/>
    </location>
</feature>
<dbReference type="STRING" id="314344.AL013_05160"/>
<reference evidence="8 9" key="1">
    <citation type="submission" date="2006-09" db="EMBL/GenBank/DDBJ databases">
        <authorList>
            <person name="Emerson D."/>
            <person name="Ferriera S."/>
            <person name="Johnson J."/>
            <person name="Kravitz S."/>
            <person name="Halpern A."/>
            <person name="Remington K."/>
            <person name="Beeson K."/>
            <person name="Tran B."/>
            <person name="Rogers Y.-H."/>
            <person name="Friedman R."/>
            <person name="Venter J.C."/>
        </authorList>
    </citation>
    <scope>NUCLEOTIDE SEQUENCE [LARGE SCALE GENOMIC DNA]</scope>
    <source>
        <strain evidence="8 9">PV-1</strain>
    </source>
</reference>
<dbReference type="GO" id="GO:0045252">
    <property type="term" value="C:oxoglutarate dehydrogenase complex"/>
    <property type="evidence" value="ECO:0007669"/>
    <property type="project" value="TreeGrafter"/>
</dbReference>
<dbReference type="EC" id="1.2.4.2" evidence="4"/>
<name>Q0F240_9PROT</name>
<dbReference type="CDD" id="cd02016">
    <property type="entry name" value="TPP_E1_OGDC_like"/>
    <property type="match status" value="1"/>
</dbReference>
<dbReference type="InterPro" id="IPR011603">
    <property type="entry name" value="2oxoglutarate_DH_E1"/>
</dbReference>
<accession>Q0F240</accession>
<evidence type="ECO:0000313" key="8">
    <source>
        <dbReference type="EMBL" id="EAU55710.1"/>
    </source>
</evidence>
<dbReference type="NCBIfam" id="TIGR00239">
    <property type="entry name" value="2oxo_dh_E1"/>
    <property type="match status" value="1"/>
</dbReference>
<dbReference type="OrthoDB" id="5287108at2"/>
<dbReference type="Gene3D" id="3.40.50.12470">
    <property type="match status" value="1"/>
</dbReference>
<dbReference type="GO" id="GO:0005829">
    <property type="term" value="C:cytosol"/>
    <property type="evidence" value="ECO:0007669"/>
    <property type="project" value="TreeGrafter"/>
</dbReference>
<dbReference type="EMBL" id="AATS01000002">
    <property type="protein sequence ID" value="EAU55710.1"/>
    <property type="molecule type" value="Genomic_DNA"/>
</dbReference>
<dbReference type="InterPro" id="IPR032106">
    <property type="entry name" value="2-oxogl_dehyd_N"/>
</dbReference>
<dbReference type="RefSeq" id="WP_009850729.1">
    <property type="nucleotide sequence ID" value="NZ_DS022295.1"/>
</dbReference>
<comment type="cofactor">
    <cofactor evidence="1">
        <name>thiamine diphosphate</name>
        <dbReference type="ChEBI" id="CHEBI:58937"/>
    </cofactor>
</comment>
<sequence length="940" mass="105375">MSRSESEQTALPDELFAAGSSYLEQLLDQYRQDPGSLPAEWGAYFASLAEEQGDDAPPAHQQMLTRMAPAASAAQQQPLREGDVEYPSRAMYLIHAYRVHGHLHANLDPLHLNPRPVTPEMELAYYGLSEADLDQVFPAGDLIGERNRPLRDILSHLKKSYCGCIGPEFRHITDSARKHWIQSRLERNAFRPDEDDDTRRHIFGRIMHAEEFERFLHTRYVGQKRFSLEGGESLIPMLDALIQNAGSNGTREIILGMAHRGRLNVLANIMGKSLAEIFTEFEGSQLKEEAHGQGDVKYHMGFSSDVRTPGGVVHLSLGFNPSHLEIITPVVLGSVRARQCRRGDKARREVMGVLVHGDAAFAGQGVVAESLELSKLNGFRIGGTIHIVVNNQIGFTVNPHDARSTTYCTDIAKIIHAPILHVNGDDPEACCQAVEIAVDYRNTFHEDIVIDLICYRRHGHNETDSPEVTQPLMYRRIAEHPTVEQVYRDRLIAAGVLTAEGADAMVEAYRDCMDKVRRAKNRPAPNVLNSLQGRWEGFLSEGMDEPDTGVSADLLGMLVRKVHRLPAEFSLHPRVEKIYEARIGMMDGLEAVDWGCAESMAYASLVYEGGWVRISGEDSGRGTFFHRHAVVYDQQTGKSMIPLRQVENGTLSHFIVVDSMLSEMAVLGYEYGYSVAEPRALVIWEAQYGDFANVAQVVIDQFIAAGESKWKRLSGLVLWLPHGYEGQGAEHSSARMERYLQLCAENNMQVVYPSTPAQLFHLFRRQLLSKVRKPLIMMAPKSMLRQKLSFSSLDEFTAGTFQPVLPEQEIVPAATRRVLLCTGKVYYDLLAARNERGISDIAIIRIERLYPFPVNQLRSALAQYEGVREVCWVQEEPENQGAWLYMNNQIRKLLLTEQKVYAVTRPEAAAPAVGSIKRHQMELSVLLDQALGKSVEGMLV</sequence>
<dbReference type="Pfam" id="PF00676">
    <property type="entry name" value="E1_dh"/>
    <property type="match status" value="1"/>
</dbReference>
<keyword evidence="5" id="KW-0560">Oxidoreductase</keyword>
<dbReference type="Pfam" id="PF02779">
    <property type="entry name" value="Transket_pyr"/>
    <property type="match status" value="1"/>
</dbReference>
<dbReference type="SUPFAM" id="SSF52518">
    <property type="entry name" value="Thiamin diphosphate-binding fold (THDP-binding)"/>
    <property type="match status" value="2"/>
</dbReference>
<dbReference type="HOGENOM" id="CLU_004709_1_0_0"/>
<evidence type="ECO:0000256" key="5">
    <source>
        <dbReference type="ARBA" id="ARBA00023002"/>
    </source>
</evidence>
<dbReference type="InterPro" id="IPR042179">
    <property type="entry name" value="KGD_C_sf"/>
</dbReference>
<dbReference type="Pfam" id="PF16870">
    <property type="entry name" value="OxoGdeHyase_C"/>
    <property type="match status" value="1"/>
</dbReference>
<comment type="function">
    <text evidence="2">E1 component of the 2-oxoglutarate dehydrogenase (OGDH) complex which catalyzes the decarboxylation of 2-oxoglutarate, the first step in the conversion of 2-oxoglutarate to succinyl-CoA and CO(2).</text>
</comment>
<dbReference type="PANTHER" id="PTHR23152">
    <property type="entry name" value="2-OXOGLUTARATE DEHYDROGENASE"/>
    <property type="match status" value="1"/>
</dbReference>
<dbReference type="eggNOG" id="COG0567">
    <property type="taxonomic scope" value="Bacteria"/>
</dbReference>
<dbReference type="GO" id="GO:0004591">
    <property type="term" value="F:oxoglutarate dehydrogenase (succinyl-transferring) activity"/>
    <property type="evidence" value="ECO:0007669"/>
    <property type="project" value="UniProtKB-EC"/>
</dbReference>